<name>A0AAV7DWU1_ARIFI</name>
<dbReference type="Proteomes" id="UP000825729">
    <property type="component" value="Unassembled WGS sequence"/>
</dbReference>
<reference evidence="1 2" key="1">
    <citation type="submission" date="2021-07" db="EMBL/GenBank/DDBJ databases">
        <title>The Aristolochia fimbriata genome: insights into angiosperm evolution, floral development and chemical biosynthesis.</title>
        <authorList>
            <person name="Jiao Y."/>
        </authorList>
    </citation>
    <scope>NUCLEOTIDE SEQUENCE [LARGE SCALE GENOMIC DNA]</scope>
    <source>
        <strain evidence="1">IBCAS-2021</strain>
        <tissue evidence="1">Leaf</tissue>
    </source>
</reference>
<accession>A0AAV7DWU1</accession>
<organism evidence="1 2">
    <name type="scientific">Aristolochia fimbriata</name>
    <name type="common">White veined hardy Dutchman's pipe vine</name>
    <dbReference type="NCBI Taxonomy" id="158543"/>
    <lineage>
        <taxon>Eukaryota</taxon>
        <taxon>Viridiplantae</taxon>
        <taxon>Streptophyta</taxon>
        <taxon>Embryophyta</taxon>
        <taxon>Tracheophyta</taxon>
        <taxon>Spermatophyta</taxon>
        <taxon>Magnoliopsida</taxon>
        <taxon>Magnoliidae</taxon>
        <taxon>Piperales</taxon>
        <taxon>Aristolochiaceae</taxon>
        <taxon>Aristolochia</taxon>
    </lineage>
</organism>
<evidence type="ECO:0000313" key="2">
    <source>
        <dbReference type="Proteomes" id="UP000825729"/>
    </source>
</evidence>
<protein>
    <submittedName>
        <fullName evidence="1">Uncharacterized protein</fullName>
    </submittedName>
</protein>
<evidence type="ECO:0000313" key="1">
    <source>
        <dbReference type="EMBL" id="KAG9440056.1"/>
    </source>
</evidence>
<dbReference type="EMBL" id="JAINDJ010000008">
    <property type="protein sequence ID" value="KAG9440056.1"/>
    <property type="molecule type" value="Genomic_DNA"/>
</dbReference>
<proteinExistence type="predicted"/>
<gene>
    <name evidence="1" type="ORF">H6P81_020221</name>
</gene>
<keyword evidence="2" id="KW-1185">Reference proteome</keyword>
<dbReference type="AlphaFoldDB" id="A0AAV7DWU1"/>
<comment type="caution">
    <text evidence="1">The sequence shown here is derived from an EMBL/GenBank/DDBJ whole genome shotgun (WGS) entry which is preliminary data.</text>
</comment>
<sequence>MSGEIREATVTQRLSEEIREATVTQRMSEEIREATVIEREKKRERPNSMPLSVFSTDFMNRQKKGETQSVATWIERVKASSQLKRRLCLVQQKPQTTNFNWKLENKEEIGSTNLIKGER</sequence>